<reference evidence="2 3" key="1">
    <citation type="submission" date="2018-03" db="EMBL/GenBank/DDBJ databases">
        <title>Ahniella affigens gen. nov., sp. nov., a gammaproteobacterium isolated from sandy soil near a stream.</title>
        <authorList>
            <person name="Ko Y."/>
            <person name="Kim J.-H."/>
        </authorList>
    </citation>
    <scope>NUCLEOTIDE SEQUENCE [LARGE SCALE GENOMIC DNA]</scope>
    <source>
        <strain evidence="2 3">D13</strain>
    </source>
</reference>
<organism evidence="2 3">
    <name type="scientific">Ahniella affigens</name>
    <dbReference type="NCBI Taxonomy" id="2021234"/>
    <lineage>
        <taxon>Bacteria</taxon>
        <taxon>Pseudomonadati</taxon>
        <taxon>Pseudomonadota</taxon>
        <taxon>Gammaproteobacteria</taxon>
        <taxon>Lysobacterales</taxon>
        <taxon>Rhodanobacteraceae</taxon>
        <taxon>Ahniella</taxon>
    </lineage>
</organism>
<keyword evidence="3" id="KW-1185">Reference proteome</keyword>
<dbReference type="AlphaFoldDB" id="A0A2P1PSE1"/>
<dbReference type="KEGG" id="xba:C7S18_11405"/>
<feature type="compositionally biased region" description="Basic and acidic residues" evidence="1">
    <location>
        <begin position="1"/>
        <end position="11"/>
    </location>
</feature>
<dbReference type="EMBL" id="CP027860">
    <property type="protein sequence ID" value="AVP97766.1"/>
    <property type="molecule type" value="Genomic_DNA"/>
</dbReference>
<sequence>MQSRELNEEARTVSTHCGQRPFGRNVDLQDGPFRVATGAGSGAHLAIILEPTLMSLNLITVLTLGAGNLVAAAPPALSASSSIELRMADCGGEDEDRTLREIITKNARFDVIDRYGEPLQVVKHVAWRKQSNCMEGSEGKVDFEVTLHPRDGSAASKPLRFNTEGEEPLVLAYWDWPMLRVTQAGCCGSEDGYRYFDPNTGKLVGVSSVEPLPLQVINNAADSGLEQGTIQRYVFAHGATSAAFDAEAATGQEPVAELTFSGPDHAPQRVLLQQPVPSNDAESGPWSVRAMRFVGEGIDEQGRTLWVDGGPPKTAQVDGLTLELDVECQCEAEPRTLRVRLSQDRLVDTGLKAQHISLVPMR</sequence>
<evidence type="ECO:0000256" key="1">
    <source>
        <dbReference type="SAM" id="MobiDB-lite"/>
    </source>
</evidence>
<reference evidence="2 3" key="2">
    <citation type="submission" date="2018-03" db="EMBL/GenBank/DDBJ databases">
        <authorList>
            <person name="Keele B.F."/>
        </authorList>
    </citation>
    <scope>NUCLEOTIDE SEQUENCE [LARGE SCALE GENOMIC DNA]</scope>
    <source>
        <strain evidence="2 3">D13</strain>
    </source>
</reference>
<dbReference type="Proteomes" id="UP000241074">
    <property type="component" value="Chromosome"/>
</dbReference>
<gene>
    <name evidence="2" type="ORF">C7S18_11405</name>
</gene>
<protein>
    <submittedName>
        <fullName evidence="2">Uncharacterized protein</fullName>
    </submittedName>
</protein>
<proteinExistence type="predicted"/>
<evidence type="ECO:0000313" key="2">
    <source>
        <dbReference type="EMBL" id="AVP97766.1"/>
    </source>
</evidence>
<evidence type="ECO:0000313" key="3">
    <source>
        <dbReference type="Proteomes" id="UP000241074"/>
    </source>
</evidence>
<feature type="region of interest" description="Disordered" evidence="1">
    <location>
        <begin position="1"/>
        <end position="23"/>
    </location>
</feature>
<name>A0A2P1PSE1_9GAMM</name>
<accession>A0A2P1PSE1</accession>